<dbReference type="InterPro" id="IPR001932">
    <property type="entry name" value="PPM-type_phosphatase-like_dom"/>
</dbReference>
<dbReference type="GO" id="GO:0016787">
    <property type="term" value="F:hydrolase activity"/>
    <property type="evidence" value="ECO:0007669"/>
    <property type="project" value="UniProtKB-KW"/>
</dbReference>
<protein>
    <submittedName>
        <fullName evidence="4">Sigma-B regulation protein RsbU (Phosphoserine phosphatase)</fullName>
        <ecNumber evidence="4">3.1.3.3</ecNumber>
    </submittedName>
</protein>
<dbReference type="InterPro" id="IPR052016">
    <property type="entry name" value="Bact_Sigma-Reg"/>
</dbReference>
<dbReference type="SUPFAM" id="SSF81606">
    <property type="entry name" value="PP2C-like"/>
    <property type="match status" value="1"/>
</dbReference>
<dbReference type="Pfam" id="PF00072">
    <property type="entry name" value="Response_reg"/>
    <property type="match status" value="1"/>
</dbReference>
<dbReference type="EC" id="3.1.3.3" evidence="4"/>
<sequence>MSARHVPLDDLTSGSLKGARVLVADDIEMNRELLVRRLSRLGITNVLQAADGREALDLITSVPLDLVLLDIMMPVMTGFDVLEAMAARGGTERLPVIVISAMNEMDSVVRAIELGAEDFLPKPFEPTLLRARVVTSLEKKRLRDRMREELSRKQAELTEARNLQLAFVPPPHADDSLLIDVVLEPAREVGGDLVDHVVLADGRHMLVLGDVSDKGAGAALVMARTYTLIRALAMRSDASDLFADLAQAAQALNVELSKGNPSCMFVTLLLGVFDPSDGRLAYVNCGHVPPFLRRADGTIERLDVAGGLPLGVIDIAEYKAGEGRLHPGDALLVLSDGVTEAAAPNDVLFGEHGVEAWLAAPPASLASLVSTVRAHEAGGPPSDDVAALLLRFHAVLP</sequence>
<feature type="modified residue" description="4-aspartylphosphate" evidence="2">
    <location>
        <position position="70"/>
    </location>
</feature>
<dbReference type="Gene3D" id="3.60.40.10">
    <property type="entry name" value="PPM-type phosphatase domain"/>
    <property type="match status" value="1"/>
</dbReference>
<dbReference type="Pfam" id="PF07228">
    <property type="entry name" value="SpoIIE"/>
    <property type="match status" value="1"/>
</dbReference>
<comment type="caution">
    <text evidence="4">The sequence shown here is derived from an EMBL/GenBank/DDBJ whole genome shotgun (WGS) entry which is preliminary data.</text>
</comment>
<keyword evidence="1 4" id="KW-0378">Hydrolase</keyword>
<name>A0ABU0FAR7_9HYPH</name>
<keyword evidence="5" id="KW-1185">Reference proteome</keyword>
<dbReference type="InterPro" id="IPR001789">
    <property type="entry name" value="Sig_transdc_resp-reg_receiver"/>
</dbReference>
<dbReference type="SMART" id="SM00448">
    <property type="entry name" value="REC"/>
    <property type="match status" value="1"/>
</dbReference>
<dbReference type="EMBL" id="JAUSVK010000001">
    <property type="protein sequence ID" value="MDQ0391158.1"/>
    <property type="molecule type" value="Genomic_DNA"/>
</dbReference>
<evidence type="ECO:0000256" key="2">
    <source>
        <dbReference type="PROSITE-ProRule" id="PRU00169"/>
    </source>
</evidence>
<proteinExistence type="predicted"/>
<evidence type="ECO:0000256" key="1">
    <source>
        <dbReference type="ARBA" id="ARBA00022801"/>
    </source>
</evidence>
<dbReference type="Proteomes" id="UP001237448">
    <property type="component" value="Unassembled WGS sequence"/>
</dbReference>
<accession>A0ABU0FAR7</accession>
<dbReference type="PANTHER" id="PTHR43156">
    <property type="entry name" value="STAGE II SPORULATION PROTEIN E-RELATED"/>
    <property type="match status" value="1"/>
</dbReference>
<dbReference type="Gene3D" id="3.40.50.2300">
    <property type="match status" value="1"/>
</dbReference>
<dbReference type="PROSITE" id="PS50110">
    <property type="entry name" value="RESPONSE_REGULATORY"/>
    <property type="match status" value="1"/>
</dbReference>
<dbReference type="SUPFAM" id="SSF52172">
    <property type="entry name" value="CheY-like"/>
    <property type="match status" value="1"/>
</dbReference>
<dbReference type="InterPro" id="IPR011006">
    <property type="entry name" value="CheY-like_superfamily"/>
</dbReference>
<organism evidence="4 5">
    <name type="scientific">Labrys monachus</name>
    <dbReference type="NCBI Taxonomy" id="217067"/>
    <lineage>
        <taxon>Bacteria</taxon>
        <taxon>Pseudomonadati</taxon>
        <taxon>Pseudomonadota</taxon>
        <taxon>Alphaproteobacteria</taxon>
        <taxon>Hyphomicrobiales</taxon>
        <taxon>Xanthobacteraceae</taxon>
        <taxon>Labrys</taxon>
    </lineage>
</organism>
<dbReference type="InterPro" id="IPR036457">
    <property type="entry name" value="PPM-type-like_dom_sf"/>
</dbReference>
<reference evidence="4 5" key="1">
    <citation type="submission" date="2023-07" db="EMBL/GenBank/DDBJ databases">
        <title>Genomic Encyclopedia of Type Strains, Phase IV (KMG-IV): sequencing the most valuable type-strain genomes for metagenomic binning, comparative biology and taxonomic classification.</title>
        <authorList>
            <person name="Goeker M."/>
        </authorList>
    </citation>
    <scope>NUCLEOTIDE SEQUENCE [LARGE SCALE GENOMIC DNA]</scope>
    <source>
        <strain evidence="4 5">DSM 5896</strain>
    </source>
</reference>
<dbReference type="PANTHER" id="PTHR43156:SF2">
    <property type="entry name" value="STAGE II SPORULATION PROTEIN E"/>
    <property type="match status" value="1"/>
</dbReference>
<evidence type="ECO:0000259" key="3">
    <source>
        <dbReference type="PROSITE" id="PS50110"/>
    </source>
</evidence>
<feature type="domain" description="Response regulatory" evidence="3">
    <location>
        <begin position="20"/>
        <end position="137"/>
    </location>
</feature>
<dbReference type="SMART" id="SM00331">
    <property type="entry name" value="PP2C_SIG"/>
    <property type="match status" value="1"/>
</dbReference>
<gene>
    <name evidence="4" type="ORF">J3R73_000950</name>
</gene>
<evidence type="ECO:0000313" key="5">
    <source>
        <dbReference type="Proteomes" id="UP001237448"/>
    </source>
</evidence>
<evidence type="ECO:0000313" key="4">
    <source>
        <dbReference type="EMBL" id="MDQ0391158.1"/>
    </source>
</evidence>
<dbReference type="RefSeq" id="WP_307423043.1">
    <property type="nucleotide sequence ID" value="NZ_JAUSVK010000001.1"/>
</dbReference>
<keyword evidence="2" id="KW-0597">Phosphoprotein</keyword>